<evidence type="ECO:0000313" key="3">
    <source>
        <dbReference type="EMBL" id="NER15689.1"/>
    </source>
</evidence>
<dbReference type="Proteomes" id="UP000474296">
    <property type="component" value="Unassembled WGS sequence"/>
</dbReference>
<evidence type="ECO:0000256" key="1">
    <source>
        <dbReference type="SAM" id="MobiDB-lite"/>
    </source>
</evidence>
<name>A0A6M0CIC7_9FLAO</name>
<dbReference type="EMBL" id="JAABOQ010000001">
    <property type="protein sequence ID" value="NER15689.1"/>
    <property type="molecule type" value="Genomic_DNA"/>
</dbReference>
<comment type="caution">
    <text evidence="3">The sequence shown here is derived from an EMBL/GenBank/DDBJ whole genome shotgun (WGS) entry which is preliminary data.</text>
</comment>
<reference evidence="3 4" key="1">
    <citation type="submission" date="2020-01" db="EMBL/GenBank/DDBJ databases">
        <title>Spongiivirga citrea KCTC 32990T.</title>
        <authorList>
            <person name="Wang G."/>
        </authorList>
    </citation>
    <scope>NUCLEOTIDE SEQUENCE [LARGE SCALE GENOMIC DNA]</scope>
    <source>
        <strain evidence="3 4">KCTC 32990</strain>
    </source>
</reference>
<feature type="chain" id="PRO_5026917710" evidence="2">
    <location>
        <begin position="24"/>
        <end position="196"/>
    </location>
</feature>
<dbReference type="RefSeq" id="WP_164028963.1">
    <property type="nucleotide sequence ID" value="NZ_JAABOQ010000001.1"/>
</dbReference>
<dbReference type="AlphaFoldDB" id="A0A6M0CIC7"/>
<keyword evidence="2" id="KW-0732">Signal</keyword>
<feature type="signal peptide" evidence="2">
    <location>
        <begin position="1"/>
        <end position="23"/>
    </location>
</feature>
<organism evidence="3 4">
    <name type="scientific">Spongiivirga citrea</name>
    <dbReference type="NCBI Taxonomy" id="1481457"/>
    <lineage>
        <taxon>Bacteria</taxon>
        <taxon>Pseudomonadati</taxon>
        <taxon>Bacteroidota</taxon>
        <taxon>Flavobacteriia</taxon>
        <taxon>Flavobacteriales</taxon>
        <taxon>Flavobacteriaceae</taxon>
        <taxon>Spongiivirga</taxon>
    </lineage>
</organism>
<evidence type="ECO:0000313" key="4">
    <source>
        <dbReference type="Proteomes" id="UP000474296"/>
    </source>
</evidence>
<dbReference type="PROSITE" id="PS51257">
    <property type="entry name" value="PROKAR_LIPOPROTEIN"/>
    <property type="match status" value="1"/>
</dbReference>
<proteinExistence type="predicted"/>
<feature type="region of interest" description="Disordered" evidence="1">
    <location>
        <begin position="167"/>
        <end position="196"/>
    </location>
</feature>
<protein>
    <submittedName>
        <fullName evidence="3">DUF4331 domain-containing protein</fullName>
    </submittedName>
</protein>
<evidence type="ECO:0000256" key="2">
    <source>
        <dbReference type="SAM" id="SignalP"/>
    </source>
</evidence>
<gene>
    <name evidence="3" type="ORF">GWK10_00605</name>
</gene>
<sequence>MKSTSIKMIALAMGLFLLQSCNKDDDNNPLPPQPEQLDFSGTFVQQDQMGRPGIATVFPTTAEEENMFNVTIPSEMGANFQSLFEAKLNGLHAAFGVEYENNLLGLDAATLTTVLASDVLQVAPDGPTIYYGGPDAILTGRGLTDDVIDISLILLFGGADGARFNGENGTPELVSDNVDASGENPQTNFPYVERPN</sequence>
<keyword evidence="4" id="KW-1185">Reference proteome</keyword>
<accession>A0A6M0CIC7</accession>